<dbReference type="InterPro" id="IPR036890">
    <property type="entry name" value="HATPase_C_sf"/>
</dbReference>
<evidence type="ECO:0000256" key="2">
    <source>
        <dbReference type="ARBA" id="ARBA00012438"/>
    </source>
</evidence>
<comment type="caution">
    <text evidence="13">The sequence shown here is derived from an EMBL/GenBank/DDBJ whole genome shotgun (WGS) entry which is preliminary data.</text>
</comment>
<feature type="region of interest" description="Disordered" evidence="9">
    <location>
        <begin position="363"/>
        <end position="385"/>
    </location>
</feature>
<dbReference type="GO" id="GO:0000155">
    <property type="term" value="F:phosphorelay sensor kinase activity"/>
    <property type="evidence" value="ECO:0007669"/>
    <property type="project" value="InterPro"/>
</dbReference>
<dbReference type="EMBL" id="SJJZ01000007">
    <property type="protein sequence ID" value="TCC01303.1"/>
    <property type="molecule type" value="Genomic_DNA"/>
</dbReference>
<keyword evidence="14" id="KW-1185">Reference proteome</keyword>
<keyword evidence="10" id="KW-0472">Membrane</keyword>
<dbReference type="CDD" id="cd16917">
    <property type="entry name" value="HATPase_UhpB-NarQ-NarX-like"/>
    <property type="match status" value="1"/>
</dbReference>
<dbReference type="PANTHER" id="PTHR24421">
    <property type="entry name" value="NITRATE/NITRITE SENSOR PROTEIN NARX-RELATED"/>
    <property type="match status" value="1"/>
</dbReference>
<name>A0A4R0GW47_9ACTN</name>
<dbReference type="RefSeq" id="WP_131348421.1">
    <property type="nucleotide sequence ID" value="NZ_SJJZ01000007.1"/>
</dbReference>
<keyword evidence="10" id="KW-1133">Transmembrane helix</keyword>
<feature type="transmembrane region" description="Helical" evidence="10">
    <location>
        <begin position="53"/>
        <end position="70"/>
    </location>
</feature>
<feature type="domain" description="Signal transduction histidine kinase subgroup 3 dimerisation and phosphoacceptor" evidence="12">
    <location>
        <begin position="185"/>
        <end position="250"/>
    </location>
</feature>
<feature type="transmembrane region" description="Helical" evidence="10">
    <location>
        <begin position="31"/>
        <end position="46"/>
    </location>
</feature>
<dbReference type="Proteomes" id="UP000292346">
    <property type="component" value="Unassembled WGS sequence"/>
</dbReference>
<reference evidence="13 14" key="1">
    <citation type="submission" date="2019-02" db="EMBL/GenBank/DDBJ databases">
        <title>Kribbella capetownensis sp. nov. and Kribbella speibonae sp. nov., isolated from soil.</title>
        <authorList>
            <person name="Curtis S.M."/>
            <person name="Norton I."/>
            <person name="Everest G.J."/>
            <person name="Meyers P.R."/>
        </authorList>
    </citation>
    <scope>NUCLEOTIDE SEQUENCE [LARGE SCALE GENOMIC DNA]</scope>
    <source>
        <strain evidence="13 14">KCTC 29219</strain>
    </source>
</reference>
<dbReference type="Pfam" id="PF07730">
    <property type="entry name" value="HisKA_3"/>
    <property type="match status" value="1"/>
</dbReference>
<dbReference type="Gene3D" id="3.30.565.10">
    <property type="entry name" value="Histidine kinase-like ATPase, C-terminal domain"/>
    <property type="match status" value="1"/>
</dbReference>
<evidence type="ECO:0000256" key="10">
    <source>
        <dbReference type="SAM" id="Phobius"/>
    </source>
</evidence>
<dbReference type="EC" id="2.7.13.3" evidence="2"/>
<dbReference type="Gene3D" id="1.20.5.1930">
    <property type="match status" value="1"/>
</dbReference>
<evidence type="ECO:0000313" key="14">
    <source>
        <dbReference type="Proteomes" id="UP000292346"/>
    </source>
</evidence>
<evidence type="ECO:0000256" key="6">
    <source>
        <dbReference type="ARBA" id="ARBA00022777"/>
    </source>
</evidence>
<dbReference type="GO" id="GO:0046983">
    <property type="term" value="F:protein dimerization activity"/>
    <property type="evidence" value="ECO:0007669"/>
    <property type="project" value="InterPro"/>
</dbReference>
<keyword evidence="5" id="KW-0547">Nucleotide-binding</keyword>
<feature type="transmembrane region" description="Helical" evidence="10">
    <location>
        <begin position="401"/>
        <end position="426"/>
    </location>
</feature>
<accession>A0A4R0GW47</accession>
<dbReference type="OrthoDB" id="227596at2"/>
<proteinExistence type="predicted"/>
<evidence type="ECO:0000256" key="7">
    <source>
        <dbReference type="ARBA" id="ARBA00022840"/>
    </source>
</evidence>
<keyword evidence="8" id="KW-0902">Two-component regulatory system</keyword>
<dbReference type="InterPro" id="IPR003594">
    <property type="entry name" value="HATPase_dom"/>
</dbReference>
<keyword evidence="4" id="KW-0808">Transferase</keyword>
<feature type="transmembrane region" description="Helical" evidence="10">
    <location>
        <begin position="101"/>
        <end position="123"/>
    </location>
</feature>
<feature type="transmembrane region" description="Helical" evidence="10">
    <location>
        <begin position="129"/>
        <end position="149"/>
    </location>
</feature>
<evidence type="ECO:0000256" key="3">
    <source>
        <dbReference type="ARBA" id="ARBA00022553"/>
    </source>
</evidence>
<organism evidence="13 14">
    <name type="scientific">Kribbella soli</name>
    <dbReference type="NCBI Taxonomy" id="1124743"/>
    <lineage>
        <taxon>Bacteria</taxon>
        <taxon>Bacillati</taxon>
        <taxon>Actinomycetota</taxon>
        <taxon>Actinomycetes</taxon>
        <taxon>Propionibacteriales</taxon>
        <taxon>Kribbellaceae</taxon>
        <taxon>Kribbella</taxon>
    </lineage>
</organism>
<protein>
    <recommendedName>
        <fullName evidence="2">histidine kinase</fullName>
        <ecNumber evidence="2">2.7.13.3</ecNumber>
    </recommendedName>
</protein>
<feature type="transmembrane region" description="Helical" evidence="10">
    <location>
        <begin position="76"/>
        <end position="92"/>
    </location>
</feature>
<evidence type="ECO:0000256" key="8">
    <source>
        <dbReference type="ARBA" id="ARBA00023012"/>
    </source>
</evidence>
<dbReference type="GO" id="GO:0016020">
    <property type="term" value="C:membrane"/>
    <property type="evidence" value="ECO:0007669"/>
    <property type="project" value="InterPro"/>
</dbReference>
<comment type="catalytic activity">
    <reaction evidence="1">
        <text>ATP + protein L-histidine = ADP + protein N-phospho-L-histidine.</text>
        <dbReference type="EC" id="2.7.13.3"/>
    </reaction>
</comment>
<evidence type="ECO:0000256" key="4">
    <source>
        <dbReference type="ARBA" id="ARBA00022679"/>
    </source>
</evidence>
<dbReference type="InterPro" id="IPR050482">
    <property type="entry name" value="Sensor_HK_TwoCompSys"/>
</dbReference>
<evidence type="ECO:0000259" key="12">
    <source>
        <dbReference type="Pfam" id="PF07730"/>
    </source>
</evidence>
<keyword evidence="3" id="KW-0597">Phosphoprotein</keyword>
<keyword evidence="10" id="KW-0812">Transmembrane</keyword>
<dbReference type="InterPro" id="IPR011712">
    <property type="entry name" value="Sig_transdc_His_kin_sub3_dim/P"/>
</dbReference>
<dbReference type="Pfam" id="PF02518">
    <property type="entry name" value="HATPase_c"/>
    <property type="match status" value="1"/>
</dbReference>
<dbReference type="GO" id="GO:0005524">
    <property type="term" value="F:ATP binding"/>
    <property type="evidence" value="ECO:0007669"/>
    <property type="project" value="UniProtKB-KW"/>
</dbReference>
<evidence type="ECO:0000313" key="13">
    <source>
        <dbReference type="EMBL" id="TCC01303.1"/>
    </source>
</evidence>
<dbReference type="PANTHER" id="PTHR24421:SF10">
    <property type="entry name" value="NITRATE_NITRITE SENSOR PROTEIN NARQ"/>
    <property type="match status" value="1"/>
</dbReference>
<feature type="domain" description="Histidine kinase/HSP90-like ATPase" evidence="11">
    <location>
        <begin position="290"/>
        <end position="377"/>
    </location>
</feature>
<evidence type="ECO:0000256" key="5">
    <source>
        <dbReference type="ARBA" id="ARBA00022741"/>
    </source>
</evidence>
<gene>
    <name evidence="13" type="ORF">E0H45_41995</name>
</gene>
<evidence type="ECO:0000256" key="1">
    <source>
        <dbReference type="ARBA" id="ARBA00000085"/>
    </source>
</evidence>
<keyword evidence="6 13" id="KW-0418">Kinase</keyword>
<sequence length="518" mass="55535">MKWRRLGDVGLWAALSFLVLAESGARHDPYWFRAVCLAVLAFAVFGRRRWPLVALSVVAWTEIVVLAFALGTTNGVQIALVPAISLLSYLAGRRETQLKHFVLLCSWSLLGMLLLALTVRGGALATEAVLTWLMLLLLALLLVVLPWLMGRYRAQQALLATAGWERAERIEREQQMEIDQERLRERSRIAEDMHDSVGHELSLIALRAAALELDPSLPEEHRRAAGELRESAATATERLGEIVGVLRDQDAPIVPHDETVRALVDRAAASGLAVQLTEDVDGVLAPMVDRAVHRVVQESLTNASKHAPGAPVTVSVTTHEDDVQVEVVDTGARQPVAAPSGGRGLDGLRERVRLAGGSFTAAPRPGGGFQVSATMPRAGGRPEPPTAAVERATVRRSAQRGLITAIAAPVLLGAVVGAVALGYYLVAGYSAILRPAQYDGLVIGQSEADVAKVLPRMQMIDPPGEGYQPPAGWGCRYYRPAAPFSSNYVYRLCFANGALVAKAVVQSGSVPPTPEGNG</sequence>
<keyword evidence="7" id="KW-0067">ATP-binding</keyword>
<dbReference type="SUPFAM" id="SSF55874">
    <property type="entry name" value="ATPase domain of HSP90 chaperone/DNA topoisomerase II/histidine kinase"/>
    <property type="match status" value="1"/>
</dbReference>
<evidence type="ECO:0000259" key="11">
    <source>
        <dbReference type="Pfam" id="PF02518"/>
    </source>
</evidence>
<dbReference type="AlphaFoldDB" id="A0A4R0GW47"/>
<evidence type="ECO:0000256" key="9">
    <source>
        <dbReference type="SAM" id="MobiDB-lite"/>
    </source>
</evidence>